<organism evidence="2 3">
    <name type="scientific">Myxococcus fulvus</name>
    <dbReference type="NCBI Taxonomy" id="33"/>
    <lineage>
        <taxon>Bacteria</taxon>
        <taxon>Pseudomonadati</taxon>
        <taxon>Myxococcota</taxon>
        <taxon>Myxococcia</taxon>
        <taxon>Myxococcales</taxon>
        <taxon>Cystobacterineae</taxon>
        <taxon>Myxococcaceae</taxon>
        <taxon>Myxococcus</taxon>
    </lineage>
</organism>
<dbReference type="Pfam" id="PF11138">
    <property type="entry name" value="DUF2911"/>
    <property type="match status" value="1"/>
</dbReference>
<proteinExistence type="predicted"/>
<keyword evidence="3" id="KW-1185">Reference proteome</keyword>
<name>A0ABY1CBM2_MYXFU</name>
<dbReference type="Proteomes" id="UP000183760">
    <property type="component" value="Unassembled WGS sequence"/>
</dbReference>
<feature type="chain" id="PRO_5046642194" description="DUF2911 domain-containing protein" evidence="1">
    <location>
        <begin position="33"/>
        <end position="198"/>
    </location>
</feature>
<feature type="signal peptide" evidence="1">
    <location>
        <begin position="1"/>
        <end position="32"/>
    </location>
</feature>
<evidence type="ECO:0008006" key="4">
    <source>
        <dbReference type="Google" id="ProtNLM"/>
    </source>
</evidence>
<accession>A0ABY1CBM2</accession>
<dbReference type="EMBL" id="FOIB01000003">
    <property type="protein sequence ID" value="SET89503.1"/>
    <property type="molecule type" value="Genomic_DNA"/>
</dbReference>
<keyword evidence="1" id="KW-0732">Signal</keyword>
<evidence type="ECO:0000256" key="1">
    <source>
        <dbReference type="SAM" id="SignalP"/>
    </source>
</evidence>
<reference evidence="2 3" key="1">
    <citation type="submission" date="2016-10" db="EMBL/GenBank/DDBJ databases">
        <authorList>
            <person name="Varghese N."/>
            <person name="Submissions S."/>
        </authorList>
    </citation>
    <scope>NUCLEOTIDE SEQUENCE [LARGE SCALE GENOMIC DNA]</scope>
    <source>
        <strain evidence="2 3">DSM 16525</strain>
    </source>
</reference>
<evidence type="ECO:0000313" key="3">
    <source>
        <dbReference type="Proteomes" id="UP000183760"/>
    </source>
</evidence>
<evidence type="ECO:0000313" key="2">
    <source>
        <dbReference type="EMBL" id="SET89503.1"/>
    </source>
</evidence>
<dbReference type="InterPro" id="IPR021314">
    <property type="entry name" value="DUF2911"/>
</dbReference>
<comment type="caution">
    <text evidence="2">The sequence shown here is derived from an EMBL/GenBank/DDBJ whole genome shotgun (WGS) entry which is preliminary data.</text>
</comment>
<gene>
    <name evidence="2" type="ORF">SAMN05443572_103705</name>
</gene>
<sequence length="198" mass="21685">MGAPMTNPRLSWHLSIPALAALFLLVGPPAMAQKSIPPEKAPASPLAMTAKKLDDTTYVKVTYHSPRIQDPKTGEKRQIFGKLVPYGEVWRLGANQATELTTTGDIELAGKKLAAGTYSLFTIPQADKWTLIVSKDVGQWGAYKYDKTKDVLRVDVPTKKSADTYEALTITVDEKTPALNFAWENTQVSVPLSVAKKK</sequence>
<protein>
    <recommendedName>
        <fullName evidence="4">DUF2911 domain-containing protein</fullName>
    </recommendedName>
</protein>